<dbReference type="Gene3D" id="3.40.50.850">
    <property type="entry name" value="Isochorismatase-like"/>
    <property type="match status" value="1"/>
</dbReference>
<dbReference type="EMBL" id="KZ679706">
    <property type="protein sequence ID" value="PTB47877.1"/>
    <property type="molecule type" value="Genomic_DNA"/>
</dbReference>
<dbReference type="RefSeq" id="XP_024767554.1">
    <property type="nucleotide sequence ID" value="XM_024920160.1"/>
</dbReference>
<dbReference type="GeneID" id="36628729"/>
<dbReference type="Proteomes" id="UP000241690">
    <property type="component" value="Unassembled WGS sequence"/>
</dbReference>
<dbReference type="InterPro" id="IPR050272">
    <property type="entry name" value="Isochorismatase-like_hydrls"/>
</dbReference>
<evidence type="ECO:0000313" key="4">
    <source>
        <dbReference type="EMBL" id="PTB47877.1"/>
    </source>
</evidence>
<protein>
    <recommendedName>
        <fullName evidence="3">Isochorismatase-like domain-containing protein</fullName>
    </recommendedName>
</protein>
<dbReference type="STRING" id="983964.A0A2T3ZSU8"/>
<dbReference type="PANTHER" id="PTHR43540:SF6">
    <property type="entry name" value="ISOCHORISMATASE-LIKE DOMAIN-CONTAINING PROTEIN"/>
    <property type="match status" value="1"/>
</dbReference>
<dbReference type="AlphaFoldDB" id="A0A2T3ZSU8"/>
<evidence type="ECO:0000256" key="1">
    <source>
        <dbReference type="ARBA" id="ARBA00006336"/>
    </source>
</evidence>
<dbReference type="InterPro" id="IPR036380">
    <property type="entry name" value="Isochorismatase-like_sf"/>
</dbReference>
<organism evidence="4 5">
    <name type="scientific">Trichoderma harzianum CBS 226.95</name>
    <dbReference type="NCBI Taxonomy" id="983964"/>
    <lineage>
        <taxon>Eukaryota</taxon>
        <taxon>Fungi</taxon>
        <taxon>Dikarya</taxon>
        <taxon>Ascomycota</taxon>
        <taxon>Pezizomycotina</taxon>
        <taxon>Sordariomycetes</taxon>
        <taxon>Hypocreomycetidae</taxon>
        <taxon>Hypocreales</taxon>
        <taxon>Hypocreaceae</taxon>
        <taxon>Trichoderma</taxon>
    </lineage>
</organism>
<accession>A0A2T3ZSU8</accession>
<keyword evidence="5" id="KW-1185">Reference proteome</keyword>
<keyword evidence="2" id="KW-0378">Hydrolase</keyword>
<gene>
    <name evidence="4" type="ORF">M431DRAFT_514150</name>
</gene>
<evidence type="ECO:0000256" key="2">
    <source>
        <dbReference type="ARBA" id="ARBA00022801"/>
    </source>
</evidence>
<evidence type="ECO:0000259" key="3">
    <source>
        <dbReference type="Pfam" id="PF00857"/>
    </source>
</evidence>
<sequence>MSFVFTHRNPDMQLEKKRTALVFADLQNEFLEPFGSYYPLIAYKLKELNVYDNIERLLKTAQENNIFVAHSPHYYYPTDLQWVAPLQAISDYLVQVPNGFVVRKDPVSLDGFVGSGADYPERLKKYLMDGKMINTSPHKGLSCQSNDLVKQLRLRRVEKLIVAGPVGNLCLENHVRDLVEAGFEVVVVRDAIAGGLNDEGDGYSAAMVNYRFITNGIWTTDEAIKKMKEVAVDEQ</sequence>
<reference evidence="4 5" key="1">
    <citation type="submission" date="2016-07" db="EMBL/GenBank/DDBJ databases">
        <title>Multiple horizontal gene transfer events from other fungi enriched the ability of initially mycotrophic Trichoderma (Ascomycota) to feed on dead plant biomass.</title>
        <authorList>
            <consortium name="DOE Joint Genome Institute"/>
            <person name="Aerts A."/>
            <person name="Atanasova L."/>
            <person name="Chenthamara K."/>
            <person name="Zhang J."/>
            <person name="Grujic M."/>
            <person name="Henrissat B."/>
            <person name="Kuo A."/>
            <person name="Salamov A."/>
            <person name="Lipzen A."/>
            <person name="Labutti K."/>
            <person name="Barry K."/>
            <person name="Miao Y."/>
            <person name="Rahimi M.J."/>
            <person name="Shen Q."/>
            <person name="Grigoriev I.V."/>
            <person name="Kubicek C.P."/>
            <person name="Druzhinina I.S."/>
        </authorList>
    </citation>
    <scope>NUCLEOTIDE SEQUENCE [LARGE SCALE GENOMIC DNA]</scope>
    <source>
        <strain evidence="4 5">CBS 226.95</strain>
    </source>
</reference>
<comment type="similarity">
    <text evidence="1">Belongs to the isochorismatase family.</text>
</comment>
<name>A0A2T3ZSU8_TRIHA</name>
<dbReference type="Pfam" id="PF00857">
    <property type="entry name" value="Isochorismatase"/>
    <property type="match status" value="1"/>
</dbReference>
<dbReference type="InterPro" id="IPR000868">
    <property type="entry name" value="Isochorismatase-like_dom"/>
</dbReference>
<proteinExistence type="inferred from homology"/>
<dbReference type="SUPFAM" id="SSF52499">
    <property type="entry name" value="Isochorismatase-like hydrolases"/>
    <property type="match status" value="1"/>
</dbReference>
<feature type="domain" description="Isochorismatase-like" evidence="3">
    <location>
        <begin position="19"/>
        <end position="210"/>
    </location>
</feature>
<dbReference type="GO" id="GO:0016787">
    <property type="term" value="F:hydrolase activity"/>
    <property type="evidence" value="ECO:0007669"/>
    <property type="project" value="UniProtKB-KW"/>
</dbReference>
<evidence type="ECO:0000313" key="5">
    <source>
        <dbReference type="Proteomes" id="UP000241690"/>
    </source>
</evidence>
<dbReference type="PANTHER" id="PTHR43540">
    <property type="entry name" value="PEROXYUREIDOACRYLATE/UREIDOACRYLATE AMIDOHYDROLASE-RELATED"/>
    <property type="match status" value="1"/>
</dbReference>
<dbReference type="CDD" id="cd00431">
    <property type="entry name" value="cysteine_hydrolases"/>
    <property type="match status" value="1"/>
</dbReference>